<dbReference type="AlphaFoldDB" id="A0A0C4E9J9"/>
<dbReference type="STRING" id="644358.A0A0C4E9J9"/>
<protein>
    <recommendedName>
        <fullName evidence="1">Heterokaryon incompatibility domain-containing protein</fullName>
    </recommendedName>
</protein>
<organism evidence="3 4">
    <name type="scientific">Magnaporthiopsis poae (strain ATCC 64411 / 73-15)</name>
    <name type="common">Kentucky bluegrass fungus</name>
    <name type="synonym">Magnaporthe poae</name>
    <dbReference type="NCBI Taxonomy" id="644358"/>
    <lineage>
        <taxon>Eukaryota</taxon>
        <taxon>Fungi</taxon>
        <taxon>Dikarya</taxon>
        <taxon>Ascomycota</taxon>
        <taxon>Pezizomycotina</taxon>
        <taxon>Sordariomycetes</taxon>
        <taxon>Sordariomycetidae</taxon>
        <taxon>Magnaporthales</taxon>
        <taxon>Magnaporthaceae</taxon>
        <taxon>Magnaporthiopsis</taxon>
    </lineage>
</organism>
<proteinExistence type="predicted"/>
<reference evidence="2" key="2">
    <citation type="submission" date="2010-05" db="EMBL/GenBank/DDBJ databases">
        <title>The Genome Sequence of Magnaporthe poae strain ATCC 64411.</title>
        <authorList>
            <consortium name="The Broad Institute Genome Sequencing Platform"/>
            <consortium name="Broad Institute Genome Sequencing Center for Infectious Disease"/>
            <person name="Ma L.-J."/>
            <person name="Dead R."/>
            <person name="Young S."/>
            <person name="Zeng Q."/>
            <person name="Koehrsen M."/>
            <person name="Alvarado L."/>
            <person name="Berlin A."/>
            <person name="Chapman S.B."/>
            <person name="Chen Z."/>
            <person name="Freedman E."/>
            <person name="Gellesch M."/>
            <person name="Goldberg J."/>
            <person name="Griggs A."/>
            <person name="Gujja S."/>
            <person name="Heilman E.R."/>
            <person name="Heiman D."/>
            <person name="Hepburn T."/>
            <person name="Howarth C."/>
            <person name="Jen D."/>
            <person name="Larson L."/>
            <person name="Mehta T."/>
            <person name="Neiman D."/>
            <person name="Pearson M."/>
            <person name="Roberts A."/>
            <person name="Saif S."/>
            <person name="Shea T."/>
            <person name="Shenoy N."/>
            <person name="Sisk P."/>
            <person name="Stolte C."/>
            <person name="Sykes S."/>
            <person name="Walk T."/>
            <person name="White J."/>
            <person name="Yandava C."/>
            <person name="Haas B."/>
            <person name="Nusbaum C."/>
            <person name="Birren B."/>
        </authorList>
    </citation>
    <scope>NUCLEOTIDE SEQUENCE</scope>
    <source>
        <strain evidence="2">ATCC 64411</strain>
    </source>
</reference>
<dbReference type="EMBL" id="GL876974">
    <property type="protein sequence ID" value="KLU90329.1"/>
    <property type="molecule type" value="Genomic_DNA"/>
</dbReference>
<dbReference type="PANTHER" id="PTHR33112:SF12">
    <property type="entry name" value="HETEROKARYON INCOMPATIBILITY DOMAIN-CONTAINING PROTEIN"/>
    <property type="match status" value="1"/>
</dbReference>
<dbReference type="PANTHER" id="PTHR33112">
    <property type="entry name" value="DOMAIN PROTEIN, PUTATIVE-RELATED"/>
    <property type="match status" value="1"/>
</dbReference>
<dbReference type="InterPro" id="IPR010730">
    <property type="entry name" value="HET"/>
</dbReference>
<dbReference type="Pfam" id="PF06985">
    <property type="entry name" value="HET"/>
    <property type="match status" value="1"/>
</dbReference>
<keyword evidence="4" id="KW-1185">Reference proteome</keyword>
<dbReference type="Proteomes" id="UP000011715">
    <property type="component" value="Unassembled WGS sequence"/>
</dbReference>
<evidence type="ECO:0000313" key="4">
    <source>
        <dbReference type="Proteomes" id="UP000011715"/>
    </source>
</evidence>
<dbReference type="OrthoDB" id="2958217at2759"/>
<gene>
    <name evidence="2" type="ORF">MAPG_09292</name>
</gene>
<reference evidence="4" key="1">
    <citation type="submission" date="2010-05" db="EMBL/GenBank/DDBJ databases">
        <title>The genome sequence of Magnaporthe poae strain ATCC 64411.</title>
        <authorList>
            <person name="Ma L.-J."/>
            <person name="Dead R."/>
            <person name="Young S."/>
            <person name="Zeng Q."/>
            <person name="Koehrsen M."/>
            <person name="Alvarado L."/>
            <person name="Berlin A."/>
            <person name="Chapman S.B."/>
            <person name="Chen Z."/>
            <person name="Freedman E."/>
            <person name="Gellesch M."/>
            <person name="Goldberg J."/>
            <person name="Griggs A."/>
            <person name="Gujja S."/>
            <person name="Heilman E.R."/>
            <person name="Heiman D."/>
            <person name="Hepburn T."/>
            <person name="Howarth C."/>
            <person name="Jen D."/>
            <person name="Larson L."/>
            <person name="Mehta T."/>
            <person name="Neiman D."/>
            <person name="Pearson M."/>
            <person name="Roberts A."/>
            <person name="Saif S."/>
            <person name="Shea T."/>
            <person name="Shenoy N."/>
            <person name="Sisk P."/>
            <person name="Stolte C."/>
            <person name="Sykes S."/>
            <person name="Walk T."/>
            <person name="White J."/>
            <person name="Yandava C."/>
            <person name="Haas B."/>
            <person name="Nusbaum C."/>
            <person name="Birren B."/>
        </authorList>
    </citation>
    <scope>NUCLEOTIDE SEQUENCE [LARGE SCALE GENOMIC DNA]</scope>
    <source>
        <strain evidence="4">ATCC 64411 / 73-15</strain>
    </source>
</reference>
<feature type="domain" description="Heterokaryon incompatibility" evidence="1">
    <location>
        <begin position="196"/>
        <end position="318"/>
    </location>
</feature>
<reference evidence="3" key="4">
    <citation type="journal article" date="2015" name="G3 (Bethesda)">
        <title>Genome sequences of three phytopathogenic species of the Magnaporthaceae family of fungi.</title>
        <authorList>
            <person name="Okagaki L.H."/>
            <person name="Nunes C.C."/>
            <person name="Sailsbery J."/>
            <person name="Clay B."/>
            <person name="Brown D."/>
            <person name="John T."/>
            <person name="Oh Y."/>
            <person name="Young N."/>
            <person name="Fitzgerald M."/>
            <person name="Haas B.J."/>
            <person name="Zeng Q."/>
            <person name="Young S."/>
            <person name="Adiconis X."/>
            <person name="Fan L."/>
            <person name="Levin J.Z."/>
            <person name="Mitchell T.K."/>
            <person name="Okubara P.A."/>
            <person name="Farman M.L."/>
            <person name="Kohn L.M."/>
            <person name="Birren B."/>
            <person name="Ma L.-J."/>
            <person name="Dean R.A."/>
        </authorList>
    </citation>
    <scope>NUCLEOTIDE SEQUENCE</scope>
    <source>
        <strain evidence="3">ATCC 64411 / 73-15</strain>
    </source>
</reference>
<dbReference type="eggNOG" id="ENOG502RYWV">
    <property type="taxonomic scope" value="Eukaryota"/>
</dbReference>
<name>A0A0C4E9J9_MAGP6</name>
<evidence type="ECO:0000313" key="2">
    <source>
        <dbReference type="EMBL" id="KLU90329.1"/>
    </source>
</evidence>
<evidence type="ECO:0000313" key="3">
    <source>
        <dbReference type="EnsemblFungi" id="MAPG_09292T0"/>
    </source>
</evidence>
<sequence>MDDQDDLCAECARVDPVGALDCGESLPGETFFTLADDRQCMFCNLCIGALNSTRAAVGEPCLEGQVRVALDVERLCWSYETDDKPTCYTNWASVSIVDDDPESASPNGRPVNATTDSIYIQIIRDADGRISDRDCYSYGCRVYDEIDLGLVKLWMSQCASGHGDRCKSLPLRPDLPEYLVDTSALMLVPKTGHPRYAAVSYCWGNEQVPQLRLKDLKELAPDQDAWSIDGRWTEVPQTIKDAMLLCQRLSIPYLWVDALCILHDRPAQSELCDTHLAQQMRSIYESADLAIVAAAGDDSWAGLPGVRAGTRSVGQHVARLEDVVLANVLGSPYEVIPHFDFRSGKQILLNFPELNRHEHYRAYVEILEDYTGRRLTYQQDALEAFGGIASFLSRAVATSFLWGMPLRFFEQALLFQPGSKSRAPLTRRRQFPSWSWVGWQVEADGDFITCDSWVGTRGVHWWLDDFWSVNEWFRFKRATDGGLMEFEVVQGIENPREGGGAGLTHRIVKVPSSCHPSHVLLVDAMAARLDLRRHQSNQDADCGAHLVSLYFPGGDRELGTVRLGAGWNEGQALSFVAIAQETQEVGVAESGGSRRSELKEVIHTLLVETGVGGMSERRHMYTLDKADWDAAGPKRQTIFLV</sequence>
<reference evidence="3" key="5">
    <citation type="submission" date="2015-06" db="UniProtKB">
        <authorList>
            <consortium name="EnsemblFungi"/>
        </authorList>
    </citation>
    <scope>IDENTIFICATION</scope>
    <source>
        <strain evidence="3">ATCC 64411</strain>
    </source>
</reference>
<dbReference type="EnsemblFungi" id="MAPG_09292T0">
    <property type="protein sequence ID" value="MAPG_09292T0"/>
    <property type="gene ID" value="MAPG_09292"/>
</dbReference>
<accession>A0A0C4E9J9</accession>
<reference evidence="2" key="3">
    <citation type="submission" date="2011-03" db="EMBL/GenBank/DDBJ databases">
        <title>Annotation of Magnaporthe poae ATCC 64411.</title>
        <authorList>
            <person name="Ma L.-J."/>
            <person name="Dead R."/>
            <person name="Young S.K."/>
            <person name="Zeng Q."/>
            <person name="Gargeya S."/>
            <person name="Fitzgerald M."/>
            <person name="Haas B."/>
            <person name="Abouelleil A."/>
            <person name="Alvarado L."/>
            <person name="Arachchi H.M."/>
            <person name="Berlin A."/>
            <person name="Brown A."/>
            <person name="Chapman S.B."/>
            <person name="Chen Z."/>
            <person name="Dunbar C."/>
            <person name="Freedman E."/>
            <person name="Gearin G."/>
            <person name="Gellesch M."/>
            <person name="Goldberg J."/>
            <person name="Griggs A."/>
            <person name="Gujja S."/>
            <person name="Heiman D."/>
            <person name="Howarth C."/>
            <person name="Larson L."/>
            <person name="Lui A."/>
            <person name="MacDonald P.J.P."/>
            <person name="Mehta T."/>
            <person name="Montmayeur A."/>
            <person name="Murphy C."/>
            <person name="Neiman D."/>
            <person name="Pearson M."/>
            <person name="Priest M."/>
            <person name="Roberts A."/>
            <person name="Saif S."/>
            <person name="Shea T."/>
            <person name="Shenoy N."/>
            <person name="Sisk P."/>
            <person name="Stolte C."/>
            <person name="Sykes S."/>
            <person name="Yandava C."/>
            <person name="Wortman J."/>
            <person name="Nusbaum C."/>
            <person name="Birren B."/>
        </authorList>
    </citation>
    <scope>NUCLEOTIDE SEQUENCE</scope>
    <source>
        <strain evidence="2">ATCC 64411</strain>
    </source>
</reference>
<evidence type="ECO:0000259" key="1">
    <source>
        <dbReference type="Pfam" id="PF06985"/>
    </source>
</evidence>
<dbReference type="VEuPathDB" id="FungiDB:MAPG_09292"/>
<dbReference type="EMBL" id="ADBL01002276">
    <property type="status" value="NOT_ANNOTATED_CDS"/>
    <property type="molecule type" value="Genomic_DNA"/>
</dbReference>